<proteinExistence type="predicted"/>
<sequence>MPSIKKQYEQHSSENQGSPSWMQPSTSRHARDVSTEEIEMDELFNHRTQVQEKEYTPLEMKDILERERRERIRAWWTDHLRDFLTFFIYLITLYCAVFGSRDDMAYYSTSSIKNTIVYSDIFSEITSTKV</sequence>
<keyword evidence="2" id="KW-0812">Transmembrane</keyword>
<evidence type="ECO:0000313" key="4">
    <source>
        <dbReference type="Proteomes" id="UP000027135"/>
    </source>
</evidence>
<keyword evidence="2" id="KW-1133">Transmembrane helix</keyword>
<dbReference type="EMBL" id="KK852484">
    <property type="protein sequence ID" value="KDR22834.1"/>
    <property type="molecule type" value="Genomic_DNA"/>
</dbReference>
<feature type="compositionally biased region" description="Basic and acidic residues" evidence="1">
    <location>
        <begin position="1"/>
        <end position="12"/>
    </location>
</feature>
<keyword evidence="4" id="KW-1185">Reference proteome</keyword>
<keyword evidence="2" id="KW-0472">Membrane</keyword>
<feature type="transmembrane region" description="Helical" evidence="2">
    <location>
        <begin position="83"/>
        <end position="100"/>
    </location>
</feature>
<evidence type="ECO:0000256" key="1">
    <source>
        <dbReference type="SAM" id="MobiDB-lite"/>
    </source>
</evidence>
<dbReference type="Proteomes" id="UP000027135">
    <property type="component" value="Unassembled WGS sequence"/>
</dbReference>
<feature type="region of interest" description="Disordered" evidence="1">
    <location>
        <begin position="1"/>
        <end position="33"/>
    </location>
</feature>
<evidence type="ECO:0000313" key="3">
    <source>
        <dbReference type="EMBL" id="KDR22834.1"/>
    </source>
</evidence>
<accession>A0A067RSN9</accession>
<name>A0A067RSN9_ZOONE</name>
<protein>
    <submittedName>
        <fullName evidence="3">Uncharacterized protein</fullName>
    </submittedName>
</protein>
<dbReference type="InParanoid" id="A0A067RSN9"/>
<organism evidence="3 4">
    <name type="scientific">Zootermopsis nevadensis</name>
    <name type="common">Dampwood termite</name>
    <dbReference type="NCBI Taxonomy" id="136037"/>
    <lineage>
        <taxon>Eukaryota</taxon>
        <taxon>Metazoa</taxon>
        <taxon>Ecdysozoa</taxon>
        <taxon>Arthropoda</taxon>
        <taxon>Hexapoda</taxon>
        <taxon>Insecta</taxon>
        <taxon>Pterygota</taxon>
        <taxon>Neoptera</taxon>
        <taxon>Polyneoptera</taxon>
        <taxon>Dictyoptera</taxon>
        <taxon>Blattodea</taxon>
        <taxon>Blattoidea</taxon>
        <taxon>Termitoidae</taxon>
        <taxon>Termopsidae</taxon>
        <taxon>Zootermopsis</taxon>
    </lineage>
</organism>
<gene>
    <name evidence="3" type="ORF">L798_13086</name>
</gene>
<dbReference type="AlphaFoldDB" id="A0A067RSN9"/>
<evidence type="ECO:0000256" key="2">
    <source>
        <dbReference type="SAM" id="Phobius"/>
    </source>
</evidence>
<reference evidence="3 4" key="1">
    <citation type="journal article" date="2014" name="Nat. Commun.">
        <title>Molecular traces of alternative social organization in a termite genome.</title>
        <authorList>
            <person name="Terrapon N."/>
            <person name="Li C."/>
            <person name="Robertson H.M."/>
            <person name="Ji L."/>
            <person name="Meng X."/>
            <person name="Booth W."/>
            <person name="Chen Z."/>
            <person name="Childers C.P."/>
            <person name="Glastad K.M."/>
            <person name="Gokhale K."/>
            <person name="Gowin J."/>
            <person name="Gronenberg W."/>
            <person name="Hermansen R.A."/>
            <person name="Hu H."/>
            <person name="Hunt B.G."/>
            <person name="Huylmans A.K."/>
            <person name="Khalil S.M."/>
            <person name="Mitchell R.D."/>
            <person name="Munoz-Torres M.C."/>
            <person name="Mustard J.A."/>
            <person name="Pan H."/>
            <person name="Reese J.T."/>
            <person name="Scharf M.E."/>
            <person name="Sun F."/>
            <person name="Vogel H."/>
            <person name="Xiao J."/>
            <person name="Yang W."/>
            <person name="Yang Z."/>
            <person name="Yang Z."/>
            <person name="Zhou J."/>
            <person name="Zhu J."/>
            <person name="Brent C.S."/>
            <person name="Elsik C.G."/>
            <person name="Goodisman M.A."/>
            <person name="Liberles D.A."/>
            <person name="Roe R.M."/>
            <person name="Vargo E.L."/>
            <person name="Vilcinskas A."/>
            <person name="Wang J."/>
            <person name="Bornberg-Bauer E."/>
            <person name="Korb J."/>
            <person name="Zhang G."/>
            <person name="Liebig J."/>
        </authorList>
    </citation>
    <scope>NUCLEOTIDE SEQUENCE [LARGE SCALE GENOMIC DNA]</scope>
    <source>
        <tissue evidence="3">Whole organism</tissue>
    </source>
</reference>
<feature type="compositionally biased region" description="Polar residues" evidence="1">
    <location>
        <begin position="13"/>
        <end position="27"/>
    </location>
</feature>